<dbReference type="EMBL" id="CP126208">
    <property type="protein sequence ID" value="WIA08352.1"/>
    <property type="molecule type" value="Genomic_DNA"/>
</dbReference>
<accession>A0ABY8THA6</accession>
<feature type="transmembrane region" description="Helical" evidence="2">
    <location>
        <begin position="471"/>
        <end position="494"/>
    </location>
</feature>
<feature type="transmembrane region" description="Helical" evidence="2">
    <location>
        <begin position="114"/>
        <end position="133"/>
    </location>
</feature>
<feature type="transmembrane region" description="Helical" evidence="2">
    <location>
        <begin position="47"/>
        <end position="73"/>
    </location>
</feature>
<dbReference type="Proteomes" id="UP001244341">
    <property type="component" value="Chromosome 1b"/>
</dbReference>
<sequence length="508" mass="52893">MGDTCPQLQPLQQTAKPAETTNAHAGSWKHRAASTVRSRLKAWPGKLLGKCAGLLLGALQAVYVFFACGWLTGDPFHMLIAPLQLGLVLCLIMPLPVPNYVFLGWKGFMLVLPLRLHLASSLVEWLLISSTALRVNSVYHGIPPASATSLQQLLASALFVLVLPAAGVMWLERGQRARYQQLQQRMAEAGQQEEEEEQQQGHEKESSSSSSRHSSTNGASAVLAAAAEAASGVGCGPRPGDMPFYTSLAATMPVSLKVHTAHSNAGALSPLLGSTLAGQLSPFSSAAAPLQLATACFPGCVQLLGNIIAVKPAAAGGAGEGSWAAGSSSSGGGEAGLDIENEQGSSFAFGVLLDETAQLQQALSVALPAQAAGLCHIALLPGPKPDTTTALGSSNTEAPSDASGAAPMVTPGMMVRAWGLGGWAQNAACVLGLGVKAWMYQVPFHWFVPLMTLEVATHAYASTVFSLQPFLWLAVPYGAALALAVAVAAAHNVLGRRLFWASQSREQH</sequence>
<protein>
    <submittedName>
        <fullName evidence="3">Uncharacterized protein</fullName>
    </submittedName>
</protein>
<feature type="transmembrane region" description="Helical" evidence="2">
    <location>
        <begin position="153"/>
        <end position="171"/>
    </location>
</feature>
<feature type="region of interest" description="Disordered" evidence="1">
    <location>
        <begin position="182"/>
        <end position="217"/>
    </location>
</feature>
<keyword evidence="2" id="KW-0472">Membrane</keyword>
<keyword evidence="2" id="KW-1133">Transmembrane helix</keyword>
<gene>
    <name evidence="3" type="ORF">OEZ85_007792</name>
</gene>
<feature type="compositionally biased region" description="Polar residues" evidence="1">
    <location>
        <begin position="386"/>
        <end position="398"/>
    </location>
</feature>
<reference evidence="3 4" key="1">
    <citation type="submission" date="2023-05" db="EMBL/GenBank/DDBJ databases">
        <title>A 100% complete, gapless, phased diploid assembly of the Scenedesmus obliquus UTEX 3031 genome.</title>
        <authorList>
            <person name="Biondi T.C."/>
            <person name="Hanschen E.R."/>
            <person name="Kwon T."/>
            <person name="Eng W."/>
            <person name="Kruse C.P.S."/>
            <person name="Koehler S.I."/>
            <person name="Kunde Y."/>
            <person name="Gleasner C.D."/>
            <person name="You Mak K.T."/>
            <person name="Polle J."/>
            <person name="Hovde B.T."/>
            <person name="Starkenburg S.R."/>
        </authorList>
    </citation>
    <scope>NUCLEOTIDE SEQUENCE [LARGE SCALE GENOMIC DNA]</scope>
    <source>
        <strain evidence="3 4">DOE0152z</strain>
    </source>
</reference>
<proteinExistence type="predicted"/>
<feature type="region of interest" description="Disordered" evidence="1">
    <location>
        <begin position="386"/>
        <end position="405"/>
    </location>
</feature>
<name>A0ABY8THA6_TETOB</name>
<organism evidence="3 4">
    <name type="scientific">Tetradesmus obliquus</name>
    <name type="common">Green alga</name>
    <name type="synonym">Acutodesmus obliquus</name>
    <dbReference type="NCBI Taxonomy" id="3088"/>
    <lineage>
        <taxon>Eukaryota</taxon>
        <taxon>Viridiplantae</taxon>
        <taxon>Chlorophyta</taxon>
        <taxon>core chlorophytes</taxon>
        <taxon>Chlorophyceae</taxon>
        <taxon>CS clade</taxon>
        <taxon>Sphaeropleales</taxon>
        <taxon>Scenedesmaceae</taxon>
        <taxon>Tetradesmus</taxon>
    </lineage>
</organism>
<feature type="compositionally biased region" description="Low complexity" evidence="1">
    <location>
        <begin position="207"/>
        <end position="217"/>
    </location>
</feature>
<evidence type="ECO:0000256" key="2">
    <source>
        <dbReference type="SAM" id="Phobius"/>
    </source>
</evidence>
<evidence type="ECO:0000313" key="3">
    <source>
        <dbReference type="EMBL" id="WIA08352.1"/>
    </source>
</evidence>
<keyword evidence="2" id="KW-0812">Transmembrane</keyword>
<feature type="region of interest" description="Disordered" evidence="1">
    <location>
        <begin position="1"/>
        <end position="27"/>
    </location>
</feature>
<evidence type="ECO:0000313" key="4">
    <source>
        <dbReference type="Proteomes" id="UP001244341"/>
    </source>
</evidence>
<keyword evidence="4" id="KW-1185">Reference proteome</keyword>
<feature type="compositionally biased region" description="Polar residues" evidence="1">
    <location>
        <begin position="1"/>
        <end position="24"/>
    </location>
</feature>
<feature type="transmembrane region" description="Helical" evidence="2">
    <location>
        <begin position="79"/>
        <end position="102"/>
    </location>
</feature>
<evidence type="ECO:0000256" key="1">
    <source>
        <dbReference type="SAM" id="MobiDB-lite"/>
    </source>
</evidence>